<evidence type="ECO:0008006" key="6">
    <source>
        <dbReference type="Google" id="ProtNLM"/>
    </source>
</evidence>
<keyword evidence="2" id="KW-0119">Carbohydrate metabolism</keyword>
<dbReference type="Gene3D" id="2.130.10.10">
    <property type="entry name" value="YVTN repeat-like/Quinoprotein amine dehydrogenase"/>
    <property type="match status" value="2"/>
</dbReference>
<dbReference type="PANTHER" id="PTHR30344:SF1">
    <property type="entry name" value="6-PHOSPHOGLUCONOLACTONASE"/>
    <property type="match status" value="1"/>
</dbReference>
<keyword evidence="3" id="KW-0732">Signal</keyword>
<sequence>MYKPTISALMLIALGSISFSTQSQTFDVVQTIQNNTAGFSGLDNPRQLRFNHQGTQAVAVSGDDNAVVIFTLNANKQLVQDQLFQSSDAHPLLLTGASDAVFVNNNLILNTSFYDGALNVFAKDKAGKFNLVQTFSDEVSYKVVFDPTKNASAHDNLSLFAPWKIRLSDDKRYAFIPSYKSNTVTAFRITPANSVTWLGPIDSVKQTDMAGPVDVLVSKEANALIVAGYEGDVITLWQQTKGTYAVKQRIVKDDTNLLALSKPQALVASSDFTVFYVAAAGSNSILAFERQQNGQYHLLQIIDADQVGKPLDGVSSLLLTPDGKRLYAASESSSGIAEFSVNATGKLTHTVTIDDLTNPLANISALAFVTDPNHLAVSLAKQDTIKILKMRKQ</sequence>
<organism evidence="4 5">
    <name type="scientific">Pseudoalteromonas piscicida</name>
    <dbReference type="NCBI Taxonomy" id="43662"/>
    <lineage>
        <taxon>Bacteria</taxon>
        <taxon>Pseudomonadati</taxon>
        <taxon>Pseudomonadota</taxon>
        <taxon>Gammaproteobacteria</taxon>
        <taxon>Alteromonadales</taxon>
        <taxon>Pseudoalteromonadaceae</taxon>
        <taxon>Pseudoalteromonas</taxon>
    </lineage>
</organism>
<dbReference type="PANTHER" id="PTHR30344">
    <property type="entry name" value="6-PHOSPHOGLUCONOLACTONASE-RELATED"/>
    <property type="match status" value="1"/>
</dbReference>
<dbReference type="RefSeq" id="WP_088530238.1">
    <property type="nucleotide sequence ID" value="NZ_CP021646.1"/>
</dbReference>
<dbReference type="InterPro" id="IPR019405">
    <property type="entry name" value="Lactonase_7-beta_prop"/>
</dbReference>
<dbReference type="SUPFAM" id="SSF50969">
    <property type="entry name" value="YVTN repeat-like/Quinoprotein amine dehydrogenase"/>
    <property type="match status" value="1"/>
</dbReference>
<evidence type="ECO:0000313" key="4">
    <source>
        <dbReference type="EMBL" id="AXR02730.1"/>
    </source>
</evidence>
<evidence type="ECO:0000256" key="1">
    <source>
        <dbReference type="ARBA" id="ARBA00005564"/>
    </source>
</evidence>
<feature type="signal peptide" evidence="3">
    <location>
        <begin position="1"/>
        <end position="23"/>
    </location>
</feature>
<gene>
    <name evidence="4" type="ORF">D0511_12160</name>
</gene>
<evidence type="ECO:0000256" key="3">
    <source>
        <dbReference type="SAM" id="SignalP"/>
    </source>
</evidence>
<dbReference type="GO" id="GO:0017057">
    <property type="term" value="F:6-phosphogluconolactonase activity"/>
    <property type="evidence" value="ECO:0007669"/>
    <property type="project" value="TreeGrafter"/>
</dbReference>
<keyword evidence="2" id="KW-0313">Glucose metabolism</keyword>
<reference evidence="4 5" key="1">
    <citation type="submission" date="2018-08" db="EMBL/GenBank/DDBJ databases">
        <title>Whole Genome Sequences of Two Pseudoalteromonas piscicida Strains, DE1-A and DE2-A, which Exhibit Strong Antibacterial Activity against Vibrio vulnificus.</title>
        <authorList>
            <person name="Richards G.P."/>
            <person name="Needleman D.S."/>
            <person name="Watson M.A."/>
            <person name="Polson S.W."/>
        </authorList>
    </citation>
    <scope>NUCLEOTIDE SEQUENCE [LARGE SCALE GENOMIC DNA]</scope>
    <source>
        <strain evidence="4 5">DE2-A</strain>
    </source>
</reference>
<dbReference type="EMBL" id="CP031761">
    <property type="protein sequence ID" value="AXR02730.1"/>
    <property type="molecule type" value="Genomic_DNA"/>
</dbReference>
<dbReference type="Pfam" id="PF10282">
    <property type="entry name" value="Lactonase"/>
    <property type="match status" value="1"/>
</dbReference>
<dbReference type="InterPro" id="IPR050282">
    <property type="entry name" value="Cycloisomerase_2"/>
</dbReference>
<comment type="similarity">
    <text evidence="1">Belongs to the cycloisomerase 2 family.</text>
</comment>
<name>A0AAD0RHB0_PSEO7</name>
<proteinExistence type="inferred from homology"/>
<dbReference type="InterPro" id="IPR015943">
    <property type="entry name" value="WD40/YVTN_repeat-like_dom_sf"/>
</dbReference>
<dbReference type="InterPro" id="IPR011044">
    <property type="entry name" value="Quino_amine_DH_bsu"/>
</dbReference>
<protein>
    <recommendedName>
        <fullName evidence="6">Lactonase family protein</fullName>
    </recommendedName>
</protein>
<dbReference type="KEGG" id="ppis:B1L02_05610"/>
<dbReference type="AlphaFoldDB" id="A0AAD0RHB0"/>
<evidence type="ECO:0000256" key="2">
    <source>
        <dbReference type="ARBA" id="ARBA00022526"/>
    </source>
</evidence>
<accession>A0AAD0RHB0</accession>
<feature type="chain" id="PRO_5041905466" description="Lactonase family protein" evidence="3">
    <location>
        <begin position="24"/>
        <end position="393"/>
    </location>
</feature>
<dbReference type="GO" id="GO:0006006">
    <property type="term" value="P:glucose metabolic process"/>
    <property type="evidence" value="ECO:0007669"/>
    <property type="project" value="UniProtKB-KW"/>
</dbReference>
<evidence type="ECO:0000313" key="5">
    <source>
        <dbReference type="Proteomes" id="UP000258102"/>
    </source>
</evidence>
<dbReference type="Proteomes" id="UP000258102">
    <property type="component" value="Chromosome 1"/>
</dbReference>